<evidence type="ECO:0000313" key="6">
    <source>
        <dbReference type="EMBL" id="KKB12533.1"/>
    </source>
</evidence>
<name>A0A0F5FUP0_9HYPH</name>
<dbReference type="InterPro" id="IPR036390">
    <property type="entry name" value="WH_DNA-bd_sf"/>
</dbReference>
<proteinExistence type="inferred from homology"/>
<keyword evidence="7" id="KW-1185">Reference proteome</keyword>
<keyword evidence="3" id="KW-0238">DNA-binding</keyword>
<dbReference type="PANTHER" id="PTHR30427:SF1">
    <property type="entry name" value="TRANSCRIPTIONAL ACTIVATOR PROTEIN LYSR"/>
    <property type="match status" value="1"/>
</dbReference>
<comment type="caution">
    <text evidence="6">The sequence shown here is derived from an EMBL/GenBank/DDBJ whole genome shotgun (WGS) entry which is preliminary data.</text>
</comment>
<dbReference type="Pfam" id="PF00126">
    <property type="entry name" value="HTH_1"/>
    <property type="match status" value="1"/>
</dbReference>
<organism evidence="6 7">
    <name type="scientific">Devosia geojensis</name>
    <dbReference type="NCBI Taxonomy" id="443610"/>
    <lineage>
        <taxon>Bacteria</taxon>
        <taxon>Pseudomonadati</taxon>
        <taxon>Pseudomonadota</taxon>
        <taxon>Alphaproteobacteria</taxon>
        <taxon>Hyphomicrobiales</taxon>
        <taxon>Devosiaceae</taxon>
        <taxon>Devosia</taxon>
    </lineage>
</organism>
<dbReference type="SUPFAM" id="SSF46785">
    <property type="entry name" value="Winged helix' DNA-binding domain"/>
    <property type="match status" value="1"/>
</dbReference>
<dbReference type="EMBL" id="JZEX01000061">
    <property type="protein sequence ID" value="KKB12533.1"/>
    <property type="molecule type" value="Genomic_DNA"/>
</dbReference>
<reference evidence="6 7" key="1">
    <citation type="submission" date="2015-03" db="EMBL/GenBank/DDBJ databases">
        <authorList>
            <person name="Hassan Y.I."/>
            <person name="Lepp D."/>
            <person name="Li X.-Z."/>
            <person name="Zhou T."/>
        </authorList>
    </citation>
    <scope>NUCLEOTIDE SEQUENCE [LARGE SCALE GENOMIC DNA]</scope>
    <source>
        <strain evidence="6 7">BD-c194</strain>
    </source>
</reference>
<dbReference type="OrthoDB" id="8479870at2"/>
<evidence type="ECO:0000256" key="4">
    <source>
        <dbReference type="ARBA" id="ARBA00023163"/>
    </source>
</evidence>
<dbReference type="Gene3D" id="3.40.190.290">
    <property type="match status" value="1"/>
</dbReference>
<dbReference type="RefSeq" id="WP_046107743.1">
    <property type="nucleotide sequence ID" value="NZ_JZEX01000061.1"/>
</dbReference>
<dbReference type="PANTHER" id="PTHR30427">
    <property type="entry name" value="TRANSCRIPTIONAL ACTIVATOR PROTEIN LYSR"/>
    <property type="match status" value="1"/>
</dbReference>
<evidence type="ECO:0000313" key="7">
    <source>
        <dbReference type="Proteomes" id="UP000033632"/>
    </source>
</evidence>
<protein>
    <recommendedName>
        <fullName evidence="5">HTH lysR-type domain-containing protein</fullName>
    </recommendedName>
</protein>
<comment type="similarity">
    <text evidence="1">Belongs to the LysR transcriptional regulatory family.</text>
</comment>
<dbReference type="InterPro" id="IPR000847">
    <property type="entry name" value="LysR_HTH_N"/>
</dbReference>
<dbReference type="STRING" id="443610.VE25_06280"/>
<dbReference type="PATRIC" id="fig|443610.3.peg.3809"/>
<dbReference type="GO" id="GO:0043565">
    <property type="term" value="F:sequence-specific DNA binding"/>
    <property type="evidence" value="ECO:0007669"/>
    <property type="project" value="TreeGrafter"/>
</dbReference>
<dbReference type="GO" id="GO:0003700">
    <property type="term" value="F:DNA-binding transcription factor activity"/>
    <property type="evidence" value="ECO:0007669"/>
    <property type="project" value="InterPro"/>
</dbReference>
<gene>
    <name evidence="6" type="ORF">VE25_06280</name>
</gene>
<dbReference type="PRINTS" id="PR00039">
    <property type="entry name" value="HTHLYSR"/>
</dbReference>
<evidence type="ECO:0000256" key="3">
    <source>
        <dbReference type="ARBA" id="ARBA00023125"/>
    </source>
</evidence>
<dbReference type="Pfam" id="PF03466">
    <property type="entry name" value="LysR_substrate"/>
    <property type="match status" value="1"/>
</dbReference>
<sequence length="316" mass="35593">MSQTPPRNIRRLKYIEAFSAVILTGSISAAARQLNMSQPAVSQLISNLEKSVGVSLFVRRNGAIFPTHRAEALHDDARDLLALIDRIEMHLKPRTDKLLSHIRISATVSFMNEILPLLLAEVHRHHPKGNYSVVSHPVDEMTNAVAEGQVDFAFHTRPLEHANIVNLLQCEVPQVCVMHVDHPLAQFERIELSQINGHDVIWPSRRDPYFQYYRDLFSRNRLNCRNALQSPFASFSIRMTEMLNALSFNNALMASIVCQKTQGLVWRPVIGIDARTKFYLSFPEVLAGTETQNLMQRSFAAVTADAVAELEWAGAG</sequence>
<dbReference type="SUPFAM" id="SSF53850">
    <property type="entry name" value="Periplasmic binding protein-like II"/>
    <property type="match status" value="1"/>
</dbReference>
<evidence type="ECO:0000256" key="2">
    <source>
        <dbReference type="ARBA" id="ARBA00023015"/>
    </source>
</evidence>
<evidence type="ECO:0000256" key="1">
    <source>
        <dbReference type="ARBA" id="ARBA00009437"/>
    </source>
</evidence>
<keyword evidence="4" id="KW-0804">Transcription</keyword>
<dbReference type="AlphaFoldDB" id="A0A0F5FUP0"/>
<dbReference type="InterPro" id="IPR036388">
    <property type="entry name" value="WH-like_DNA-bd_sf"/>
</dbReference>
<dbReference type="GO" id="GO:0010628">
    <property type="term" value="P:positive regulation of gene expression"/>
    <property type="evidence" value="ECO:0007669"/>
    <property type="project" value="TreeGrafter"/>
</dbReference>
<feature type="domain" description="HTH lysR-type" evidence="5">
    <location>
        <begin position="10"/>
        <end position="67"/>
    </location>
</feature>
<dbReference type="Gene3D" id="1.10.10.10">
    <property type="entry name" value="Winged helix-like DNA-binding domain superfamily/Winged helix DNA-binding domain"/>
    <property type="match status" value="1"/>
</dbReference>
<dbReference type="Proteomes" id="UP000033632">
    <property type="component" value="Unassembled WGS sequence"/>
</dbReference>
<dbReference type="PROSITE" id="PS50931">
    <property type="entry name" value="HTH_LYSR"/>
    <property type="match status" value="1"/>
</dbReference>
<dbReference type="InterPro" id="IPR005119">
    <property type="entry name" value="LysR_subst-bd"/>
</dbReference>
<accession>A0A0F5FUP0</accession>
<keyword evidence="2" id="KW-0805">Transcription regulation</keyword>
<dbReference type="CDD" id="cd05466">
    <property type="entry name" value="PBP2_LTTR_substrate"/>
    <property type="match status" value="1"/>
</dbReference>
<evidence type="ECO:0000259" key="5">
    <source>
        <dbReference type="PROSITE" id="PS50931"/>
    </source>
</evidence>